<dbReference type="PANTHER" id="PTHR46825:SF9">
    <property type="entry name" value="BETA-LACTAMASE-RELATED DOMAIN-CONTAINING PROTEIN"/>
    <property type="match status" value="1"/>
</dbReference>
<keyword evidence="2" id="KW-0472">Membrane</keyword>
<dbReference type="AlphaFoldDB" id="A0A8J7UMU5"/>
<dbReference type="OrthoDB" id="111095at2157"/>
<feature type="region of interest" description="Disordered" evidence="1">
    <location>
        <begin position="65"/>
        <end position="93"/>
    </location>
</feature>
<gene>
    <name evidence="4" type="ORF">J2744_000871</name>
</gene>
<proteinExistence type="predicted"/>
<dbReference type="InterPro" id="IPR050491">
    <property type="entry name" value="AmpC-like"/>
</dbReference>
<reference evidence="4 5" key="1">
    <citation type="submission" date="2021-03" db="EMBL/GenBank/DDBJ databases">
        <title>Genomic Encyclopedia of Type Strains, Phase IV (KMG-IV): sequencing the most valuable type-strain genomes for metagenomic binning, comparative biology and taxonomic classification.</title>
        <authorList>
            <person name="Goeker M."/>
        </authorList>
    </citation>
    <scope>NUCLEOTIDE SEQUENCE [LARGE SCALE GENOMIC DNA]</scope>
    <source>
        <strain evidence="4 5">DSM 12287</strain>
    </source>
</reference>
<dbReference type="Gene3D" id="3.40.710.10">
    <property type="entry name" value="DD-peptidase/beta-lactamase superfamily"/>
    <property type="match status" value="1"/>
</dbReference>
<accession>A0A8J7UMU5</accession>
<evidence type="ECO:0000313" key="5">
    <source>
        <dbReference type="Proteomes" id="UP000770586"/>
    </source>
</evidence>
<feature type="transmembrane region" description="Helical" evidence="2">
    <location>
        <begin position="623"/>
        <end position="642"/>
    </location>
</feature>
<sequence>MRRSPSRRRFLAGTGAACTAALAGPPVSPSDASPSTATNEQLGSDVERRLDEAVEASLAEHDVPGASVAVVSDGSPPLAKGYGVADRETEAPVDPEETAFRIGSVSKPVVATALMDRIERDEIDPDADVSRRLDVPIDASEDEPVTLTDLVTHRGGFESTNRGMWIPDEDDLRPLESYLRNDPQKRVRAPGRIGSYANFGYALAGQVLAAHADEPFHRAIDESLLRPAGMADSSFRQPLPDSMAEAHATGYGSTGTYRDGEFPLLGLRPAGSMSATASDMGRFLELQLNGGELDGEQVLEPGAIDAMHERWATHHDRLPGMAFGLIEKSHGDVRTLWHNGATLSFYSHLVLVPEYDFGLFVSFNAPAGSAAATDVVDELLDEVLPAPETASLTPDGPPARADEIAGTYRSVQRSHTWHDRATSALNAATIDVRFDEDGALVTEQGAATERWVEIEPLVFERTDGSRRIAFGEEGGEVRYLFHGGSPTALARVDGLDRLSVHGVLAVGTVLGAMLALVGWPAAALYRWLRRDGDSGFPGWRTAVTGDVVRAKLLAAGSFSVLFASVVSIVVHFLATPLMVLSDPPATFQLLFVGTGLGAAGTIATTGVAGYSWTSERWDPFERIQYALVAGSLLAGCWLLWYWNLLLPPGVT</sequence>
<feature type="domain" description="Beta-lactamase-related" evidence="3">
    <location>
        <begin position="50"/>
        <end position="368"/>
    </location>
</feature>
<dbReference type="Proteomes" id="UP000770586">
    <property type="component" value="Unassembled WGS sequence"/>
</dbReference>
<organism evidence="4 5">
    <name type="scientific">Halorubrum trapanicum</name>
    <dbReference type="NCBI Taxonomy" id="29284"/>
    <lineage>
        <taxon>Archaea</taxon>
        <taxon>Methanobacteriati</taxon>
        <taxon>Methanobacteriota</taxon>
        <taxon>Stenosarchaea group</taxon>
        <taxon>Halobacteria</taxon>
        <taxon>Halobacteriales</taxon>
        <taxon>Haloferacaceae</taxon>
        <taxon>Halorubrum</taxon>
    </lineage>
</organism>
<feature type="region of interest" description="Disordered" evidence="1">
    <location>
        <begin position="20"/>
        <end position="48"/>
    </location>
</feature>
<dbReference type="NCBIfam" id="TIGR01409">
    <property type="entry name" value="TAT_signal_seq"/>
    <property type="match status" value="1"/>
</dbReference>
<protein>
    <submittedName>
        <fullName evidence="4">CubicO group peptidase (Beta-lactamase class C family)</fullName>
    </submittedName>
</protein>
<keyword evidence="2" id="KW-1133">Transmembrane helix</keyword>
<dbReference type="InterPro" id="IPR006311">
    <property type="entry name" value="TAT_signal"/>
</dbReference>
<dbReference type="Pfam" id="PF00144">
    <property type="entry name" value="Beta-lactamase"/>
    <property type="match status" value="1"/>
</dbReference>
<dbReference type="RefSeq" id="WP_209545003.1">
    <property type="nucleotide sequence ID" value="NZ_BAAADX010000005.1"/>
</dbReference>
<comment type="caution">
    <text evidence="4">The sequence shown here is derived from an EMBL/GenBank/DDBJ whole genome shotgun (WGS) entry which is preliminary data.</text>
</comment>
<evidence type="ECO:0000256" key="2">
    <source>
        <dbReference type="SAM" id="Phobius"/>
    </source>
</evidence>
<name>A0A8J7UMU5_9EURY</name>
<dbReference type="InterPro" id="IPR019546">
    <property type="entry name" value="TAT_signal_bac_arc"/>
</dbReference>
<feature type="transmembrane region" description="Helical" evidence="2">
    <location>
        <begin position="586"/>
        <end position="611"/>
    </location>
</feature>
<dbReference type="SUPFAM" id="SSF56601">
    <property type="entry name" value="beta-lactamase/transpeptidase-like"/>
    <property type="match status" value="1"/>
</dbReference>
<dbReference type="EMBL" id="JAGGKE010000003">
    <property type="protein sequence ID" value="MBP1901201.1"/>
    <property type="molecule type" value="Genomic_DNA"/>
</dbReference>
<feature type="compositionally biased region" description="Polar residues" evidence="1">
    <location>
        <begin position="30"/>
        <end position="42"/>
    </location>
</feature>
<evidence type="ECO:0000259" key="3">
    <source>
        <dbReference type="Pfam" id="PF00144"/>
    </source>
</evidence>
<evidence type="ECO:0000313" key="4">
    <source>
        <dbReference type="EMBL" id="MBP1901201.1"/>
    </source>
</evidence>
<feature type="transmembrane region" description="Helical" evidence="2">
    <location>
        <begin position="552"/>
        <end position="574"/>
    </location>
</feature>
<keyword evidence="5" id="KW-1185">Reference proteome</keyword>
<dbReference type="PROSITE" id="PS51318">
    <property type="entry name" value="TAT"/>
    <property type="match status" value="1"/>
</dbReference>
<feature type="transmembrane region" description="Helical" evidence="2">
    <location>
        <begin position="503"/>
        <end position="525"/>
    </location>
</feature>
<dbReference type="InterPro" id="IPR001466">
    <property type="entry name" value="Beta-lactam-related"/>
</dbReference>
<dbReference type="InterPro" id="IPR012338">
    <property type="entry name" value="Beta-lactam/transpept-like"/>
</dbReference>
<keyword evidence="2" id="KW-0812">Transmembrane</keyword>
<dbReference type="PANTHER" id="PTHR46825">
    <property type="entry name" value="D-ALANYL-D-ALANINE-CARBOXYPEPTIDASE/ENDOPEPTIDASE AMPH"/>
    <property type="match status" value="1"/>
</dbReference>
<evidence type="ECO:0000256" key="1">
    <source>
        <dbReference type="SAM" id="MobiDB-lite"/>
    </source>
</evidence>